<evidence type="ECO:0000313" key="4">
    <source>
        <dbReference type="Proteomes" id="UP001374803"/>
    </source>
</evidence>
<dbReference type="EMBL" id="CP089983">
    <property type="protein sequence ID" value="WXB00846.1"/>
    <property type="molecule type" value="Genomic_DNA"/>
</dbReference>
<organism evidence="3 4">
    <name type="scientific">Pendulispora rubella</name>
    <dbReference type="NCBI Taxonomy" id="2741070"/>
    <lineage>
        <taxon>Bacteria</taxon>
        <taxon>Pseudomonadati</taxon>
        <taxon>Myxococcota</taxon>
        <taxon>Myxococcia</taxon>
        <taxon>Myxococcales</taxon>
        <taxon>Sorangiineae</taxon>
        <taxon>Pendulisporaceae</taxon>
        <taxon>Pendulispora</taxon>
    </lineage>
</organism>
<accession>A0ABZ2KQ96</accession>
<keyword evidence="4" id="KW-1185">Reference proteome</keyword>
<dbReference type="RefSeq" id="WP_394830448.1">
    <property type="nucleotide sequence ID" value="NZ_CP089929.1"/>
</dbReference>
<feature type="region of interest" description="Disordered" evidence="1">
    <location>
        <begin position="24"/>
        <end position="49"/>
    </location>
</feature>
<feature type="compositionally biased region" description="Low complexity" evidence="1">
    <location>
        <begin position="27"/>
        <end position="49"/>
    </location>
</feature>
<dbReference type="Gene3D" id="3.40.50.1820">
    <property type="entry name" value="alpha/beta hydrolase"/>
    <property type="match status" value="2"/>
</dbReference>
<keyword evidence="2" id="KW-0732">Signal</keyword>
<proteinExistence type="predicted"/>
<dbReference type="GO" id="GO:0016787">
    <property type="term" value="F:hydrolase activity"/>
    <property type="evidence" value="ECO:0007669"/>
    <property type="project" value="UniProtKB-KW"/>
</dbReference>
<dbReference type="InterPro" id="IPR029058">
    <property type="entry name" value="AB_hydrolase_fold"/>
</dbReference>
<evidence type="ECO:0000256" key="1">
    <source>
        <dbReference type="SAM" id="MobiDB-lite"/>
    </source>
</evidence>
<name>A0ABZ2KQ96_9BACT</name>
<protein>
    <submittedName>
        <fullName evidence="3">Alpha/beta hydrolase</fullName>
    </submittedName>
</protein>
<gene>
    <name evidence="3" type="ORF">LVJ94_28480</name>
</gene>
<feature type="chain" id="PRO_5047117767" evidence="2">
    <location>
        <begin position="29"/>
        <end position="489"/>
    </location>
</feature>
<reference evidence="3" key="1">
    <citation type="submission" date="2021-12" db="EMBL/GenBank/DDBJ databases">
        <title>Discovery of the Pendulisporaceae a myxobacterial family with distinct sporulation behavior and unique specialized metabolism.</title>
        <authorList>
            <person name="Garcia R."/>
            <person name="Popoff A."/>
            <person name="Bader C.D."/>
            <person name="Loehr J."/>
            <person name="Walesch S."/>
            <person name="Walt C."/>
            <person name="Boldt J."/>
            <person name="Bunk B."/>
            <person name="Haeckl F.J.F.P.J."/>
            <person name="Gunesch A.P."/>
            <person name="Birkelbach J."/>
            <person name="Nuebel U."/>
            <person name="Pietschmann T."/>
            <person name="Bach T."/>
            <person name="Mueller R."/>
        </authorList>
    </citation>
    <scope>NUCLEOTIDE SEQUENCE</scope>
    <source>
        <strain evidence="3">MSr11367</strain>
    </source>
</reference>
<dbReference type="PROSITE" id="PS51257">
    <property type="entry name" value="PROKAR_LIPOPROTEIN"/>
    <property type="match status" value="1"/>
</dbReference>
<evidence type="ECO:0000256" key="2">
    <source>
        <dbReference type="SAM" id="SignalP"/>
    </source>
</evidence>
<dbReference type="Proteomes" id="UP001374803">
    <property type="component" value="Chromosome"/>
</dbReference>
<sequence length="489" mass="52817">MPRLRRLSLSAALTLAVGCRNAPAPAPAAETTTAADVSAPSPDDAPYAEARTVDVPGDLPVFYVAGRRNTTERMVFLHGACTHGLGYIQAFQTTARTRGSLMALQGEHDCGRGMRSWSWDLEKLDARIDAGFRAARDERAGPIVAIGYSQGALVAEKLAAKYPSKYRRIILMGAPRTADARSLTKLEGAVLMAGTFDNRAVMKEGVAALTRTNVPATFIEIPNARHGALLEGERIMDEAFTWLQTHAKGATGNEATAREKPEKLEPLRANWLETLDLGNGDQAVVSVPMGATEPRPLMLAMHGAGDRHDWACGGWRLGNDAYPFIVCPRGTPMGGNVYAWSSAEQIERLGLQAIEEVRRRYGSYVATTPVTYAGFSQGATAAAPFLVRRASEFPTILLAEGAYASTASPDFARRLARGGVQRVVLVCGTGHCFENARRARPVLERAGLTVFVGGDASSGHNLNLPMQRALRRSWKPWFDGVPGWSQFPE</sequence>
<feature type="signal peptide" evidence="2">
    <location>
        <begin position="1"/>
        <end position="28"/>
    </location>
</feature>
<dbReference type="SUPFAM" id="SSF53474">
    <property type="entry name" value="alpha/beta-Hydrolases"/>
    <property type="match status" value="2"/>
</dbReference>
<keyword evidence="3" id="KW-0378">Hydrolase</keyword>
<evidence type="ECO:0000313" key="3">
    <source>
        <dbReference type="EMBL" id="WXB00846.1"/>
    </source>
</evidence>